<feature type="active site" description="Proton acceptor" evidence="7">
    <location>
        <position position="98"/>
    </location>
</feature>
<dbReference type="InterPro" id="IPR018044">
    <property type="entry name" value="Peptidase_S11"/>
</dbReference>
<evidence type="ECO:0000256" key="2">
    <source>
        <dbReference type="ARBA" id="ARBA00022729"/>
    </source>
</evidence>
<protein>
    <recommendedName>
        <fullName evidence="10">Peptidase S11 D-alanyl-D-alanine carboxypeptidase A N-terminal domain-containing protein</fullName>
    </recommendedName>
</protein>
<dbReference type="GO" id="GO:0008360">
    <property type="term" value="P:regulation of cell shape"/>
    <property type="evidence" value="ECO:0007669"/>
    <property type="project" value="UniProtKB-KW"/>
</dbReference>
<feature type="domain" description="Peptidase S11 D-alanyl-D-alanine carboxypeptidase A N-terminal" evidence="10">
    <location>
        <begin position="57"/>
        <end position="295"/>
    </location>
</feature>
<accession>A0A1G2GTY8</accession>
<gene>
    <name evidence="11" type="ORF">A3B25_01850</name>
</gene>
<evidence type="ECO:0000313" key="12">
    <source>
        <dbReference type="Proteomes" id="UP000179106"/>
    </source>
</evidence>
<dbReference type="Gene3D" id="3.40.710.10">
    <property type="entry name" value="DD-peptidase/beta-lactamase superfamily"/>
    <property type="match status" value="1"/>
</dbReference>
<keyword evidence="3" id="KW-0378">Hydrolase</keyword>
<dbReference type="InterPro" id="IPR012338">
    <property type="entry name" value="Beta-lactam/transpept-like"/>
</dbReference>
<sequence>MKYYFLFLFLLVFGTFSAIHFSSIRQPADAYAPALSPATVDEAIEQATGTASPNAATASSTPISAKSFISETVDVMGNVRVITKKNSSARLPIASITKLMTAIVAVNNYNLAEKITVPQEAANTKGSSRRLLPGQTFFIGDLLYPLLIESDNDAGIALASKMETGRFVELMNQEALKLGLASTHYVNPTGLDPDDGLEPNYSTAEDIAKLAVVIARNYPNILNIMSLKKFNLETAAGTFHHTLETTDKLLREPVPFRILGGKTGETPMAKKNLLLITASPRENSFAVVSVVLGSDDNFGDMKKLLTSSVSK</sequence>
<feature type="active site" description="Acyl-ester intermediate" evidence="7">
    <location>
        <position position="95"/>
    </location>
</feature>
<dbReference type="PANTHER" id="PTHR21581:SF6">
    <property type="entry name" value="TRAFFICKING PROTEIN PARTICLE COMPLEX SUBUNIT 12"/>
    <property type="match status" value="1"/>
</dbReference>
<dbReference type="GO" id="GO:0009252">
    <property type="term" value="P:peptidoglycan biosynthetic process"/>
    <property type="evidence" value="ECO:0007669"/>
    <property type="project" value="UniProtKB-KW"/>
</dbReference>
<evidence type="ECO:0000256" key="1">
    <source>
        <dbReference type="ARBA" id="ARBA00007164"/>
    </source>
</evidence>
<evidence type="ECO:0000313" key="11">
    <source>
        <dbReference type="EMBL" id="OGZ53421.1"/>
    </source>
</evidence>
<reference evidence="11 12" key="1">
    <citation type="journal article" date="2016" name="Nat. Commun.">
        <title>Thousands of microbial genomes shed light on interconnected biogeochemical processes in an aquifer system.</title>
        <authorList>
            <person name="Anantharaman K."/>
            <person name="Brown C.T."/>
            <person name="Hug L.A."/>
            <person name="Sharon I."/>
            <person name="Castelle C.J."/>
            <person name="Probst A.J."/>
            <person name="Thomas B.C."/>
            <person name="Singh A."/>
            <person name="Wilkins M.J."/>
            <person name="Karaoz U."/>
            <person name="Brodie E.L."/>
            <person name="Williams K.H."/>
            <person name="Hubbard S.S."/>
            <person name="Banfield J.F."/>
        </authorList>
    </citation>
    <scope>NUCLEOTIDE SEQUENCE [LARGE SCALE GENOMIC DNA]</scope>
</reference>
<dbReference type="AlphaFoldDB" id="A0A1G2GTY8"/>
<keyword evidence="5" id="KW-0573">Peptidoglycan synthesis</keyword>
<organism evidence="11 12">
    <name type="scientific">Candidatus Ryanbacteria bacterium RIFCSPLOWO2_01_FULL_48_26</name>
    <dbReference type="NCBI Taxonomy" id="1802126"/>
    <lineage>
        <taxon>Bacteria</taxon>
        <taxon>Candidatus Ryaniibacteriota</taxon>
    </lineage>
</organism>
<dbReference type="Pfam" id="PF00768">
    <property type="entry name" value="Peptidase_S11"/>
    <property type="match status" value="1"/>
</dbReference>
<dbReference type="GO" id="GO:0009002">
    <property type="term" value="F:serine-type D-Ala-D-Ala carboxypeptidase activity"/>
    <property type="evidence" value="ECO:0007669"/>
    <property type="project" value="InterPro"/>
</dbReference>
<dbReference type="Proteomes" id="UP000179106">
    <property type="component" value="Unassembled WGS sequence"/>
</dbReference>
<dbReference type="InterPro" id="IPR001967">
    <property type="entry name" value="Peptidase_S11_N"/>
</dbReference>
<evidence type="ECO:0000256" key="7">
    <source>
        <dbReference type="PIRSR" id="PIRSR618044-1"/>
    </source>
</evidence>
<feature type="binding site" evidence="8">
    <location>
        <position position="262"/>
    </location>
    <ligand>
        <name>substrate</name>
    </ligand>
</feature>
<dbReference type="STRING" id="1802126.A3B25_01850"/>
<proteinExistence type="inferred from homology"/>
<dbReference type="PANTHER" id="PTHR21581">
    <property type="entry name" value="D-ALANYL-D-ALANINE CARBOXYPEPTIDASE"/>
    <property type="match status" value="1"/>
</dbReference>
<keyword evidence="4" id="KW-0133">Cell shape</keyword>
<dbReference type="SUPFAM" id="SSF56601">
    <property type="entry name" value="beta-lactamase/transpeptidase-like"/>
    <property type="match status" value="1"/>
</dbReference>
<comment type="similarity">
    <text evidence="1 9">Belongs to the peptidase S11 family.</text>
</comment>
<keyword evidence="6" id="KW-0961">Cell wall biogenesis/degradation</keyword>
<dbReference type="PRINTS" id="PR00725">
    <property type="entry name" value="DADACBPTASE1"/>
</dbReference>
<comment type="caution">
    <text evidence="11">The sequence shown here is derived from an EMBL/GenBank/DDBJ whole genome shotgun (WGS) entry which is preliminary data.</text>
</comment>
<dbReference type="GO" id="GO:0006508">
    <property type="term" value="P:proteolysis"/>
    <property type="evidence" value="ECO:0007669"/>
    <property type="project" value="InterPro"/>
</dbReference>
<evidence type="ECO:0000256" key="9">
    <source>
        <dbReference type="RuleBase" id="RU004016"/>
    </source>
</evidence>
<feature type="active site" evidence="7">
    <location>
        <position position="150"/>
    </location>
</feature>
<evidence type="ECO:0000256" key="4">
    <source>
        <dbReference type="ARBA" id="ARBA00022960"/>
    </source>
</evidence>
<dbReference type="EMBL" id="MHNW01000019">
    <property type="protein sequence ID" value="OGZ53421.1"/>
    <property type="molecule type" value="Genomic_DNA"/>
</dbReference>
<dbReference type="GO" id="GO:0071555">
    <property type="term" value="P:cell wall organization"/>
    <property type="evidence" value="ECO:0007669"/>
    <property type="project" value="UniProtKB-KW"/>
</dbReference>
<evidence type="ECO:0000256" key="6">
    <source>
        <dbReference type="ARBA" id="ARBA00023316"/>
    </source>
</evidence>
<name>A0A1G2GTY8_9BACT</name>
<keyword evidence="2" id="KW-0732">Signal</keyword>
<evidence type="ECO:0000256" key="3">
    <source>
        <dbReference type="ARBA" id="ARBA00022801"/>
    </source>
</evidence>
<evidence type="ECO:0000256" key="8">
    <source>
        <dbReference type="PIRSR" id="PIRSR618044-2"/>
    </source>
</evidence>
<evidence type="ECO:0000259" key="10">
    <source>
        <dbReference type="Pfam" id="PF00768"/>
    </source>
</evidence>
<evidence type="ECO:0000256" key="5">
    <source>
        <dbReference type="ARBA" id="ARBA00022984"/>
    </source>
</evidence>